<dbReference type="Proteomes" id="UP001201163">
    <property type="component" value="Unassembled WGS sequence"/>
</dbReference>
<sequence length="230" mass="24300">MNRSQYPTTAPFIAPSSETQTIPIIITSLMANEWSSPHARNHALSAVVGQDPAMLLNIPGVQYGANAVTDHCACAECTGHTPNGPPTWYTADRQDWGSRPSDDTNINQGQGVSIPTGAPLTAPVPAQMHFAAPVRAHLFLPLYLVHVFRQGVQEQAHPALLQATAGAPQTLAVVQPRQNPAIGISAAEGLRLLADRYVNNPASLVSAVRLEPGPSGGFQVVIILGMADLL</sequence>
<dbReference type="EMBL" id="JAKELL010000102">
    <property type="protein sequence ID" value="KAH8982282.1"/>
    <property type="molecule type" value="Genomic_DNA"/>
</dbReference>
<organism evidence="1 2">
    <name type="scientific">Lactarius akahatsu</name>
    <dbReference type="NCBI Taxonomy" id="416441"/>
    <lineage>
        <taxon>Eukaryota</taxon>
        <taxon>Fungi</taxon>
        <taxon>Dikarya</taxon>
        <taxon>Basidiomycota</taxon>
        <taxon>Agaricomycotina</taxon>
        <taxon>Agaricomycetes</taxon>
        <taxon>Russulales</taxon>
        <taxon>Russulaceae</taxon>
        <taxon>Lactarius</taxon>
    </lineage>
</organism>
<keyword evidence="2" id="KW-1185">Reference proteome</keyword>
<comment type="caution">
    <text evidence="1">The sequence shown here is derived from an EMBL/GenBank/DDBJ whole genome shotgun (WGS) entry which is preliminary data.</text>
</comment>
<evidence type="ECO:0000313" key="2">
    <source>
        <dbReference type="Proteomes" id="UP001201163"/>
    </source>
</evidence>
<gene>
    <name evidence="1" type="ORF">EDB92DRAFT_128038</name>
</gene>
<reference evidence="1" key="1">
    <citation type="submission" date="2022-01" db="EMBL/GenBank/DDBJ databases">
        <title>Comparative genomics reveals a dynamic genome evolution in the ectomycorrhizal milk-cap (Lactarius) mushrooms.</title>
        <authorList>
            <consortium name="DOE Joint Genome Institute"/>
            <person name="Lebreton A."/>
            <person name="Tang N."/>
            <person name="Kuo A."/>
            <person name="LaButti K."/>
            <person name="Drula E."/>
            <person name="Barry K."/>
            <person name="Clum A."/>
            <person name="Lipzen A."/>
            <person name="Mousain D."/>
            <person name="Ng V."/>
            <person name="Wang R."/>
            <person name="Wang X."/>
            <person name="Dai Y."/>
            <person name="Henrissat B."/>
            <person name="Grigoriev I.V."/>
            <person name="Guerin-Laguette A."/>
            <person name="Yu F."/>
            <person name="Martin F.M."/>
        </authorList>
    </citation>
    <scope>NUCLEOTIDE SEQUENCE</scope>
    <source>
        <strain evidence="1">QP</strain>
    </source>
</reference>
<protein>
    <submittedName>
        <fullName evidence="1">Uncharacterized protein</fullName>
    </submittedName>
</protein>
<accession>A0AAD4L6K3</accession>
<proteinExistence type="predicted"/>
<dbReference type="AlphaFoldDB" id="A0AAD4L6K3"/>
<name>A0AAD4L6K3_9AGAM</name>
<evidence type="ECO:0000313" key="1">
    <source>
        <dbReference type="EMBL" id="KAH8982282.1"/>
    </source>
</evidence>